<feature type="region of interest" description="Disordered" evidence="1">
    <location>
        <begin position="1"/>
        <end position="20"/>
    </location>
</feature>
<keyword evidence="2" id="KW-0472">Membrane</keyword>
<name>A0A1A9Z3C2_GLOPL</name>
<organism evidence="3 4">
    <name type="scientific">Glossina pallidipes</name>
    <name type="common">Tsetse fly</name>
    <dbReference type="NCBI Taxonomy" id="7398"/>
    <lineage>
        <taxon>Eukaryota</taxon>
        <taxon>Metazoa</taxon>
        <taxon>Ecdysozoa</taxon>
        <taxon>Arthropoda</taxon>
        <taxon>Hexapoda</taxon>
        <taxon>Insecta</taxon>
        <taxon>Pterygota</taxon>
        <taxon>Neoptera</taxon>
        <taxon>Endopterygota</taxon>
        <taxon>Diptera</taxon>
        <taxon>Brachycera</taxon>
        <taxon>Muscomorpha</taxon>
        <taxon>Hippoboscoidea</taxon>
        <taxon>Glossinidae</taxon>
        <taxon>Glossina</taxon>
    </lineage>
</organism>
<keyword evidence="2" id="KW-1133">Transmembrane helix</keyword>
<sequence length="98" mass="11259">MIEGKATSHLSRSESRRLESCPHRRRRTICLLMNRSKLFSLGESLRTLTAFLNYNSDLLENIPPPRVQKSTIMQGRKRILTLLIMASLVADFSFVLLI</sequence>
<reference evidence="3" key="2">
    <citation type="submission" date="2020-05" db="UniProtKB">
        <authorList>
            <consortium name="EnsemblMetazoa"/>
        </authorList>
    </citation>
    <scope>IDENTIFICATION</scope>
    <source>
        <strain evidence="3">IAEA</strain>
    </source>
</reference>
<evidence type="ECO:0000256" key="2">
    <source>
        <dbReference type="SAM" id="Phobius"/>
    </source>
</evidence>
<feature type="compositionally biased region" description="Basic and acidic residues" evidence="1">
    <location>
        <begin position="11"/>
        <end position="20"/>
    </location>
</feature>
<dbReference type="Proteomes" id="UP000092445">
    <property type="component" value="Unassembled WGS sequence"/>
</dbReference>
<dbReference type="AlphaFoldDB" id="A0A1A9Z3C2"/>
<accession>A0A1A9Z3C2</accession>
<feature type="transmembrane region" description="Helical" evidence="2">
    <location>
        <begin position="79"/>
        <end position="97"/>
    </location>
</feature>
<evidence type="ECO:0000313" key="3">
    <source>
        <dbReference type="EnsemblMetazoa" id="GPAI002629-PA"/>
    </source>
</evidence>
<protein>
    <submittedName>
        <fullName evidence="3">Uncharacterized protein</fullName>
    </submittedName>
</protein>
<evidence type="ECO:0000256" key="1">
    <source>
        <dbReference type="SAM" id="MobiDB-lite"/>
    </source>
</evidence>
<proteinExistence type="predicted"/>
<dbReference type="VEuPathDB" id="VectorBase:GPAI002629"/>
<keyword evidence="4" id="KW-1185">Reference proteome</keyword>
<evidence type="ECO:0000313" key="4">
    <source>
        <dbReference type="Proteomes" id="UP000092445"/>
    </source>
</evidence>
<keyword evidence="2" id="KW-0812">Transmembrane</keyword>
<reference evidence="4" key="1">
    <citation type="submission" date="2014-03" db="EMBL/GenBank/DDBJ databases">
        <authorList>
            <person name="Aksoy S."/>
            <person name="Warren W."/>
            <person name="Wilson R.K."/>
        </authorList>
    </citation>
    <scope>NUCLEOTIDE SEQUENCE [LARGE SCALE GENOMIC DNA]</scope>
    <source>
        <strain evidence="4">IAEA</strain>
    </source>
</reference>
<dbReference type="EnsemblMetazoa" id="GPAI002629-RA">
    <property type="protein sequence ID" value="GPAI002629-PA"/>
    <property type="gene ID" value="GPAI002629"/>
</dbReference>